<dbReference type="Gene3D" id="3.40.630.30">
    <property type="match status" value="1"/>
</dbReference>
<keyword evidence="3" id="KW-1185">Reference proteome</keyword>
<accession>A0A553ZWZ1</accession>
<evidence type="ECO:0000259" key="1">
    <source>
        <dbReference type="PROSITE" id="PS51186"/>
    </source>
</evidence>
<proteinExistence type="predicted"/>
<dbReference type="Proteomes" id="UP000318521">
    <property type="component" value="Unassembled WGS sequence"/>
</dbReference>
<dbReference type="OrthoDB" id="248489at2"/>
<dbReference type="RefSeq" id="WP_143849302.1">
    <property type="nucleotide sequence ID" value="NZ_VLXZ01000008.1"/>
</dbReference>
<gene>
    <name evidence="2" type="ORF">FN960_13735</name>
</gene>
<dbReference type="EMBL" id="VLXZ01000008">
    <property type="protein sequence ID" value="TSB45962.1"/>
    <property type="molecule type" value="Genomic_DNA"/>
</dbReference>
<dbReference type="InterPro" id="IPR027365">
    <property type="entry name" value="GNAT_acetyltra_YdfB-like"/>
</dbReference>
<dbReference type="InterPro" id="IPR016181">
    <property type="entry name" value="Acyl_CoA_acyltransferase"/>
</dbReference>
<protein>
    <submittedName>
        <fullName evidence="2">GNAT family N-acetyltransferase</fullName>
    </submittedName>
</protein>
<organism evidence="2 3">
    <name type="scientific">Alkalicoccobacillus porphyridii</name>
    <dbReference type="NCBI Taxonomy" id="2597270"/>
    <lineage>
        <taxon>Bacteria</taxon>
        <taxon>Bacillati</taxon>
        <taxon>Bacillota</taxon>
        <taxon>Bacilli</taxon>
        <taxon>Bacillales</taxon>
        <taxon>Bacillaceae</taxon>
        <taxon>Alkalicoccobacillus</taxon>
    </lineage>
</organism>
<reference evidence="2 3" key="1">
    <citation type="submission" date="2019-07" db="EMBL/GenBank/DDBJ databases">
        <authorList>
            <person name="Park Y.J."/>
            <person name="Jeong S.E."/>
            <person name="Jung H.S."/>
        </authorList>
    </citation>
    <scope>NUCLEOTIDE SEQUENCE [LARGE SCALE GENOMIC DNA]</scope>
    <source>
        <strain evidence="3">P16(2019)</strain>
    </source>
</reference>
<dbReference type="PROSITE" id="PS51186">
    <property type="entry name" value="GNAT"/>
    <property type="match status" value="1"/>
</dbReference>
<evidence type="ECO:0000313" key="3">
    <source>
        <dbReference type="Proteomes" id="UP000318521"/>
    </source>
</evidence>
<dbReference type="InterPro" id="IPR000182">
    <property type="entry name" value="GNAT_dom"/>
</dbReference>
<sequence length="262" mass="29457">MIRKLTKDDTENCLQFLKQKPAENLFIIGDIEAFGMETDFQTCWGEFNEQGEFVAVLLKYYENYIPYAPATFNASAFAGIMKQDPKFGAMSCLKAVAEQIEPFLPSYQIKRELYYAKCIAVAPEIHKSNNIVETAIPDDAEELVQFLGEIPEFSASQPLSVEKKREDLETGFSRSFIVRQEGSIVANASTTAENSSSAMVIAVATLDAYKNKGYATACVHNLCQALLNEGKEPCLFYDNPKAGSIYKRIGFRDIGFWMMYHF</sequence>
<comment type="caution">
    <text evidence="2">The sequence shown here is derived from an EMBL/GenBank/DDBJ whole genome shotgun (WGS) entry which is preliminary data.</text>
</comment>
<dbReference type="GO" id="GO:0016747">
    <property type="term" value="F:acyltransferase activity, transferring groups other than amino-acyl groups"/>
    <property type="evidence" value="ECO:0007669"/>
    <property type="project" value="InterPro"/>
</dbReference>
<dbReference type="AlphaFoldDB" id="A0A553ZWZ1"/>
<feature type="domain" description="N-acetyltransferase" evidence="1">
    <location>
        <begin position="130"/>
        <end position="262"/>
    </location>
</feature>
<keyword evidence="2" id="KW-0808">Transferase</keyword>
<evidence type="ECO:0000313" key="2">
    <source>
        <dbReference type="EMBL" id="TSB45962.1"/>
    </source>
</evidence>
<name>A0A553ZWZ1_9BACI</name>
<dbReference type="Pfam" id="PF12746">
    <property type="entry name" value="GNAT_acetyltran"/>
    <property type="match status" value="1"/>
</dbReference>
<dbReference type="SUPFAM" id="SSF55729">
    <property type="entry name" value="Acyl-CoA N-acyltransferases (Nat)"/>
    <property type="match status" value="1"/>
</dbReference>